<dbReference type="Pfam" id="PF00296">
    <property type="entry name" value="Bac_luciferase"/>
    <property type="match status" value="1"/>
</dbReference>
<accession>A0A495XA70</accession>
<dbReference type="InterPro" id="IPR050172">
    <property type="entry name" value="SsuD_RutA_monooxygenase"/>
</dbReference>
<protein>
    <submittedName>
        <fullName evidence="6">Luciferase-like monooxygenase</fullName>
    </submittedName>
</protein>
<evidence type="ECO:0000313" key="6">
    <source>
        <dbReference type="EMBL" id="RKT71381.1"/>
    </source>
</evidence>
<dbReference type="InterPro" id="IPR036661">
    <property type="entry name" value="Luciferase-like_sf"/>
</dbReference>
<evidence type="ECO:0000259" key="5">
    <source>
        <dbReference type="Pfam" id="PF00296"/>
    </source>
</evidence>
<dbReference type="Proteomes" id="UP000272729">
    <property type="component" value="Unassembled WGS sequence"/>
</dbReference>
<proteinExistence type="predicted"/>
<dbReference type="InterPro" id="IPR011251">
    <property type="entry name" value="Luciferase-like_dom"/>
</dbReference>
<keyword evidence="7" id="KW-1185">Reference proteome</keyword>
<evidence type="ECO:0000256" key="2">
    <source>
        <dbReference type="ARBA" id="ARBA00022643"/>
    </source>
</evidence>
<dbReference type="PANTHER" id="PTHR42847">
    <property type="entry name" value="ALKANESULFONATE MONOOXYGENASE"/>
    <property type="match status" value="1"/>
</dbReference>
<dbReference type="PANTHER" id="PTHR42847:SF4">
    <property type="entry name" value="ALKANESULFONATE MONOOXYGENASE-RELATED"/>
    <property type="match status" value="1"/>
</dbReference>
<evidence type="ECO:0000256" key="1">
    <source>
        <dbReference type="ARBA" id="ARBA00022630"/>
    </source>
</evidence>
<dbReference type="EMBL" id="RBXR01000001">
    <property type="protein sequence ID" value="RKT71381.1"/>
    <property type="molecule type" value="Genomic_DNA"/>
</dbReference>
<name>A0A495XA70_9PSEU</name>
<comment type="caution">
    <text evidence="6">The sequence shown here is derived from an EMBL/GenBank/DDBJ whole genome shotgun (WGS) entry which is preliminary data.</text>
</comment>
<keyword evidence="2" id="KW-0288">FMN</keyword>
<feature type="domain" description="Luciferase-like" evidence="5">
    <location>
        <begin position="33"/>
        <end position="225"/>
    </location>
</feature>
<keyword evidence="4 6" id="KW-0503">Monooxygenase</keyword>
<evidence type="ECO:0000313" key="7">
    <source>
        <dbReference type="Proteomes" id="UP000272729"/>
    </source>
</evidence>
<evidence type="ECO:0000256" key="3">
    <source>
        <dbReference type="ARBA" id="ARBA00023002"/>
    </source>
</evidence>
<sequence length="299" mass="33088">MTGGRTPGYRTSVRTGIVILPEHRWWFAEPKWRAAEEYGFHHAWTYDHLAWRTLVDGPWFGAVPTLTAAAMVTQRIRLGTFVASPTFRHPVPFARELLALDDISDGRLTVGVGAGGGDGYDHEVLGHPAPTRRAERFGEFVELLDKLLTRDRTTYEGTHFSAVDARSYPGAVQRPRPPFLIAANGPKAMAVAARHGQGWVTTGTPADDLDTWWRGVAELAARFTEAQHEHGRRVDRYVNLDSAPVYSLTSVETFRDAVGRAEELGFTDVVVHWPRHDGVFAGRESVLEEVAADVLPALG</sequence>
<dbReference type="SUPFAM" id="SSF51679">
    <property type="entry name" value="Bacterial luciferase-like"/>
    <property type="match status" value="1"/>
</dbReference>
<dbReference type="Gene3D" id="3.20.20.30">
    <property type="entry name" value="Luciferase-like domain"/>
    <property type="match status" value="1"/>
</dbReference>
<organism evidence="6 7">
    <name type="scientific">Saccharothrix variisporea</name>
    <dbReference type="NCBI Taxonomy" id="543527"/>
    <lineage>
        <taxon>Bacteria</taxon>
        <taxon>Bacillati</taxon>
        <taxon>Actinomycetota</taxon>
        <taxon>Actinomycetes</taxon>
        <taxon>Pseudonocardiales</taxon>
        <taxon>Pseudonocardiaceae</taxon>
        <taxon>Saccharothrix</taxon>
    </lineage>
</organism>
<keyword evidence="1" id="KW-0285">Flavoprotein</keyword>
<dbReference type="GO" id="GO:0008726">
    <property type="term" value="F:alkanesulfonate monooxygenase activity"/>
    <property type="evidence" value="ECO:0007669"/>
    <property type="project" value="TreeGrafter"/>
</dbReference>
<evidence type="ECO:0000256" key="4">
    <source>
        <dbReference type="ARBA" id="ARBA00023033"/>
    </source>
</evidence>
<reference evidence="6 7" key="1">
    <citation type="submission" date="2018-10" db="EMBL/GenBank/DDBJ databases">
        <title>Sequencing the genomes of 1000 actinobacteria strains.</title>
        <authorList>
            <person name="Klenk H.-P."/>
        </authorList>
    </citation>
    <scope>NUCLEOTIDE SEQUENCE [LARGE SCALE GENOMIC DNA]</scope>
    <source>
        <strain evidence="6 7">DSM 43911</strain>
    </source>
</reference>
<dbReference type="GO" id="GO:0046306">
    <property type="term" value="P:alkanesulfonate catabolic process"/>
    <property type="evidence" value="ECO:0007669"/>
    <property type="project" value="TreeGrafter"/>
</dbReference>
<gene>
    <name evidence="6" type="ORF">DFJ66_4670</name>
</gene>
<dbReference type="AlphaFoldDB" id="A0A495XA70"/>
<keyword evidence="3" id="KW-0560">Oxidoreductase</keyword>